<name>A0A1I2QM46_9FIRM</name>
<dbReference type="STRING" id="341036.SAMN05660649_01302"/>
<keyword evidence="1" id="KW-0812">Transmembrane</keyword>
<dbReference type="RefSeq" id="WP_092469840.1">
    <property type="nucleotide sequence ID" value="NZ_FOOX01000003.1"/>
</dbReference>
<accession>A0A1I2QM46</accession>
<feature type="transmembrane region" description="Helical" evidence="1">
    <location>
        <begin position="263"/>
        <end position="281"/>
    </location>
</feature>
<feature type="transmembrane region" description="Helical" evidence="1">
    <location>
        <begin position="7"/>
        <end position="26"/>
    </location>
</feature>
<dbReference type="Proteomes" id="UP000199337">
    <property type="component" value="Unassembled WGS sequence"/>
</dbReference>
<feature type="transmembrane region" description="Helical" evidence="1">
    <location>
        <begin position="215"/>
        <end position="234"/>
    </location>
</feature>
<keyword evidence="1" id="KW-0472">Membrane</keyword>
<proteinExistence type="predicted"/>
<reference evidence="3" key="1">
    <citation type="submission" date="2016-10" db="EMBL/GenBank/DDBJ databases">
        <authorList>
            <person name="Varghese N."/>
            <person name="Submissions S."/>
        </authorList>
    </citation>
    <scope>NUCLEOTIDE SEQUENCE [LARGE SCALE GENOMIC DNA]</scope>
    <source>
        <strain evidence="3">DSM 17038</strain>
    </source>
</reference>
<protein>
    <submittedName>
        <fullName evidence="2">Uncharacterized protein</fullName>
    </submittedName>
</protein>
<dbReference type="AlphaFoldDB" id="A0A1I2QM46"/>
<evidence type="ECO:0000256" key="1">
    <source>
        <dbReference type="SAM" id="Phobius"/>
    </source>
</evidence>
<dbReference type="OrthoDB" id="3255669at2"/>
<keyword evidence="1" id="KW-1133">Transmembrane helix</keyword>
<organism evidence="2 3">
    <name type="scientific">Desulfotruncus arcticus DSM 17038</name>
    <dbReference type="NCBI Taxonomy" id="1121424"/>
    <lineage>
        <taxon>Bacteria</taxon>
        <taxon>Bacillati</taxon>
        <taxon>Bacillota</taxon>
        <taxon>Clostridia</taxon>
        <taxon>Eubacteriales</taxon>
        <taxon>Desulfallaceae</taxon>
        <taxon>Desulfotruncus</taxon>
    </lineage>
</organism>
<evidence type="ECO:0000313" key="3">
    <source>
        <dbReference type="Proteomes" id="UP000199337"/>
    </source>
</evidence>
<keyword evidence="3" id="KW-1185">Reference proteome</keyword>
<evidence type="ECO:0000313" key="2">
    <source>
        <dbReference type="EMBL" id="SFG29358.1"/>
    </source>
</evidence>
<sequence length="286" mass="32387">MSNIKKSFLILMFIIFVQLIVYTVFLRPLILTWGASENEIKMPLVGDNLAPYTSSTRAITINAPVSEVWKWLIQLGADRGGFFSYAFIEKALGSETRHADNIVPEFQEMKVGRIIPASLDESKSIIKYNFPVVYVEPGNSFVLKGWGAFVLKKLNTKQTRLIVRTHGRKLPSLQSKIGDFFRIPLHYIMERKMLMGIKARAEAGSGVQLSSTSDILWFIGVFLAGIGIFLMVLMSGSIQRVLLSTIYGIIWLWPLLVFDPQPIYSMMLLSVVAVTMVWFVFKHRIS</sequence>
<dbReference type="EMBL" id="FOOX01000003">
    <property type="protein sequence ID" value="SFG29358.1"/>
    <property type="molecule type" value="Genomic_DNA"/>
</dbReference>
<feature type="transmembrane region" description="Helical" evidence="1">
    <location>
        <begin position="241"/>
        <end position="257"/>
    </location>
</feature>
<gene>
    <name evidence="2" type="ORF">SAMN05660649_01302</name>
</gene>